<name>A0AAE0RWL2_9BIVA</name>
<reference evidence="1" key="1">
    <citation type="journal article" date="2021" name="Genome Biol. Evol.">
        <title>A High-Quality Reference Genome for a Parasitic Bivalve with Doubly Uniparental Inheritance (Bivalvia: Unionida).</title>
        <authorList>
            <person name="Smith C.H."/>
        </authorList>
    </citation>
    <scope>NUCLEOTIDE SEQUENCE</scope>
    <source>
        <strain evidence="1">CHS0354</strain>
    </source>
</reference>
<organism evidence="1 2">
    <name type="scientific">Potamilus streckersoni</name>
    <dbReference type="NCBI Taxonomy" id="2493646"/>
    <lineage>
        <taxon>Eukaryota</taxon>
        <taxon>Metazoa</taxon>
        <taxon>Spiralia</taxon>
        <taxon>Lophotrochozoa</taxon>
        <taxon>Mollusca</taxon>
        <taxon>Bivalvia</taxon>
        <taxon>Autobranchia</taxon>
        <taxon>Heteroconchia</taxon>
        <taxon>Palaeoheterodonta</taxon>
        <taxon>Unionida</taxon>
        <taxon>Unionoidea</taxon>
        <taxon>Unionidae</taxon>
        <taxon>Ambleminae</taxon>
        <taxon>Lampsilini</taxon>
        <taxon>Potamilus</taxon>
    </lineage>
</organism>
<protein>
    <submittedName>
        <fullName evidence="1">Uncharacterized protein</fullName>
    </submittedName>
</protein>
<evidence type="ECO:0000313" key="2">
    <source>
        <dbReference type="Proteomes" id="UP001195483"/>
    </source>
</evidence>
<evidence type="ECO:0000313" key="1">
    <source>
        <dbReference type="EMBL" id="KAK3581001.1"/>
    </source>
</evidence>
<comment type="caution">
    <text evidence="1">The sequence shown here is derived from an EMBL/GenBank/DDBJ whole genome shotgun (WGS) entry which is preliminary data.</text>
</comment>
<reference evidence="1" key="2">
    <citation type="journal article" date="2021" name="Genome Biol. Evol.">
        <title>Developing a high-quality reference genome for a parasitic bivalve with doubly uniparental inheritance (Bivalvia: Unionida).</title>
        <authorList>
            <person name="Smith C.H."/>
        </authorList>
    </citation>
    <scope>NUCLEOTIDE SEQUENCE</scope>
    <source>
        <strain evidence="1">CHS0354</strain>
        <tissue evidence="1">Mantle</tissue>
    </source>
</reference>
<reference evidence="1" key="3">
    <citation type="submission" date="2023-05" db="EMBL/GenBank/DDBJ databases">
        <authorList>
            <person name="Smith C.H."/>
        </authorList>
    </citation>
    <scope>NUCLEOTIDE SEQUENCE</scope>
    <source>
        <strain evidence="1">CHS0354</strain>
        <tissue evidence="1">Mantle</tissue>
    </source>
</reference>
<dbReference type="AlphaFoldDB" id="A0AAE0RWL2"/>
<dbReference type="EMBL" id="JAEAOA010000856">
    <property type="protein sequence ID" value="KAK3581001.1"/>
    <property type="molecule type" value="Genomic_DNA"/>
</dbReference>
<accession>A0AAE0RWL2</accession>
<sequence length="100" mass="11971">MESAERNKYACNWEEIILVKFYMFQHSFKQILLNMQHMEGKGVQPIVLEFGHYANTFYFSVYICFLDCIVLEWNLHVCFLDCIRYGVMGTQQSMCLLLFF</sequence>
<keyword evidence="2" id="KW-1185">Reference proteome</keyword>
<proteinExistence type="predicted"/>
<gene>
    <name evidence="1" type="ORF">CHS0354_013895</name>
</gene>
<dbReference type="Proteomes" id="UP001195483">
    <property type="component" value="Unassembled WGS sequence"/>
</dbReference>